<dbReference type="InterPro" id="IPR036591">
    <property type="entry name" value="YggU-like_sf"/>
</dbReference>
<keyword evidence="4" id="KW-1185">Reference proteome</keyword>
<comment type="caution">
    <text evidence="3">The sequence shown here is derived from an EMBL/GenBank/DDBJ whole genome shotgun (WGS) entry which is preliminary data.</text>
</comment>
<dbReference type="Gene3D" id="3.30.1200.10">
    <property type="entry name" value="YggU-like"/>
    <property type="match status" value="1"/>
</dbReference>
<dbReference type="Proteomes" id="UP000324159">
    <property type="component" value="Unassembled WGS sequence"/>
</dbReference>
<evidence type="ECO:0000256" key="2">
    <source>
        <dbReference type="HAMAP-Rule" id="MF_00634"/>
    </source>
</evidence>
<comment type="similarity">
    <text evidence="1 2">Belongs to the UPF0235 family.</text>
</comment>
<dbReference type="GO" id="GO:0005737">
    <property type="term" value="C:cytoplasm"/>
    <property type="evidence" value="ECO:0007669"/>
    <property type="project" value="TreeGrafter"/>
</dbReference>
<protein>
    <recommendedName>
        <fullName evidence="2">UPF0235 protein EDC39_11464</fullName>
    </recommendedName>
</protein>
<evidence type="ECO:0000256" key="1">
    <source>
        <dbReference type="ARBA" id="ARBA00010364"/>
    </source>
</evidence>
<dbReference type="AlphaFoldDB" id="A0A5D3WJ18"/>
<dbReference type="NCBIfam" id="TIGR00251">
    <property type="entry name" value="DUF167 family protein"/>
    <property type="match status" value="1"/>
</dbReference>
<dbReference type="PANTHER" id="PTHR13420:SF7">
    <property type="entry name" value="UPF0235 PROTEIN C15ORF40"/>
    <property type="match status" value="1"/>
</dbReference>
<organism evidence="3 4">
    <name type="scientific">Geothermobacter ehrlichii</name>
    <dbReference type="NCBI Taxonomy" id="213224"/>
    <lineage>
        <taxon>Bacteria</taxon>
        <taxon>Pseudomonadati</taxon>
        <taxon>Thermodesulfobacteriota</taxon>
        <taxon>Desulfuromonadia</taxon>
        <taxon>Desulfuromonadales</taxon>
        <taxon>Geothermobacteraceae</taxon>
        <taxon>Geothermobacter</taxon>
    </lineage>
</organism>
<gene>
    <name evidence="3" type="ORF">EDC39_11464</name>
</gene>
<dbReference type="SUPFAM" id="SSF69786">
    <property type="entry name" value="YggU-like"/>
    <property type="match status" value="1"/>
</dbReference>
<dbReference type="PANTHER" id="PTHR13420">
    <property type="entry name" value="UPF0235 PROTEIN C15ORF40"/>
    <property type="match status" value="1"/>
</dbReference>
<dbReference type="Pfam" id="PF02594">
    <property type="entry name" value="DUF167"/>
    <property type="match status" value="1"/>
</dbReference>
<accession>A0A5D3WJ18</accession>
<dbReference type="OrthoDB" id="9800587at2"/>
<dbReference type="RefSeq" id="WP_148896831.1">
    <property type="nucleotide sequence ID" value="NZ_VNIB01000014.1"/>
</dbReference>
<sequence>MPCVESRADGVVLKLLVQPRASRNRIVGLQGEELKVALTSPPVDGAANRLCIRFFAKMFGLPRSGIEILSGETSRHKRLLLKGLSEEEVRRLLELRAG</sequence>
<evidence type="ECO:0000313" key="3">
    <source>
        <dbReference type="EMBL" id="TYO96358.1"/>
    </source>
</evidence>
<dbReference type="EMBL" id="VNIB01000014">
    <property type="protein sequence ID" value="TYO96358.1"/>
    <property type="molecule type" value="Genomic_DNA"/>
</dbReference>
<proteinExistence type="inferred from homology"/>
<dbReference type="InterPro" id="IPR003746">
    <property type="entry name" value="DUF167"/>
</dbReference>
<reference evidence="3 4" key="1">
    <citation type="submission" date="2019-07" db="EMBL/GenBank/DDBJ databases">
        <title>Genomic Encyclopedia of Type Strains, Phase IV (KMG-IV): sequencing the most valuable type-strain genomes for metagenomic binning, comparative biology and taxonomic classification.</title>
        <authorList>
            <person name="Goeker M."/>
        </authorList>
    </citation>
    <scope>NUCLEOTIDE SEQUENCE [LARGE SCALE GENOMIC DNA]</scope>
    <source>
        <strain evidence="3 4">SS015</strain>
    </source>
</reference>
<evidence type="ECO:0000313" key="4">
    <source>
        <dbReference type="Proteomes" id="UP000324159"/>
    </source>
</evidence>
<dbReference type="HAMAP" id="MF_00634">
    <property type="entry name" value="UPF0235"/>
    <property type="match status" value="1"/>
</dbReference>
<name>A0A5D3WJ18_9BACT</name>
<dbReference type="SMART" id="SM01152">
    <property type="entry name" value="DUF167"/>
    <property type="match status" value="1"/>
</dbReference>